<reference evidence="1" key="1">
    <citation type="submission" date="2022-11" db="EMBL/GenBank/DDBJ databases">
        <title>Genome Sequence of Boeremia exigua.</title>
        <authorList>
            <person name="Buettner E."/>
        </authorList>
    </citation>
    <scope>NUCLEOTIDE SEQUENCE</scope>
    <source>
        <strain evidence="1">CU02</strain>
    </source>
</reference>
<accession>A0ACC2I3Z6</accession>
<gene>
    <name evidence="1" type="ORF">OPT61_g7027</name>
</gene>
<organism evidence="1 2">
    <name type="scientific">Boeremia exigua</name>
    <dbReference type="NCBI Taxonomy" id="749465"/>
    <lineage>
        <taxon>Eukaryota</taxon>
        <taxon>Fungi</taxon>
        <taxon>Dikarya</taxon>
        <taxon>Ascomycota</taxon>
        <taxon>Pezizomycotina</taxon>
        <taxon>Dothideomycetes</taxon>
        <taxon>Pleosporomycetidae</taxon>
        <taxon>Pleosporales</taxon>
        <taxon>Pleosporineae</taxon>
        <taxon>Didymellaceae</taxon>
        <taxon>Boeremia</taxon>
    </lineage>
</organism>
<keyword evidence="2" id="KW-1185">Reference proteome</keyword>
<evidence type="ECO:0000313" key="1">
    <source>
        <dbReference type="EMBL" id="KAJ8110020.1"/>
    </source>
</evidence>
<name>A0ACC2I3Z6_9PLEO</name>
<evidence type="ECO:0000313" key="2">
    <source>
        <dbReference type="Proteomes" id="UP001153331"/>
    </source>
</evidence>
<sequence length="96" mass="10587">MTNPSLHQNTDSPNTMPSTRITSINAVRMATKKRAKVLEQKKMQMLRLCEAKSEKGEEGEVSVPVITITPATPVREYMDESPAMWADRAGLCVPGV</sequence>
<comment type="caution">
    <text evidence="1">The sequence shown here is derived from an EMBL/GenBank/DDBJ whole genome shotgun (WGS) entry which is preliminary data.</text>
</comment>
<proteinExistence type="predicted"/>
<dbReference type="Proteomes" id="UP001153331">
    <property type="component" value="Unassembled WGS sequence"/>
</dbReference>
<protein>
    <submittedName>
        <fullName evidence="1">Uncharacterized protein</fullName>
    </submittedName>
</protein>
<dbReference type="EMBL" id="JAPHNI010000544">
    <property type="protein sequence ID" value="KAJ8110020.1"/>
    <property type="molecule type" value="Genomic_DNA"/>
</dbReference>